<dbReference type="HOGENOM" id="CLU_970245_0_0_1"/>
<organism evidence="2 3">
    <name type="scientific">Pyrenophora tritici-repentis (strain Pt-1C-BFP)</name>
    <name type="common">Wheat tan spot fungus</name>
    <name type="synonym">Drechslera tritici-repentis</name>
    <dbReference type="NCBI Taxonomy" id="426418"/>
    <lineage>
        <taxon>Eukaryota</taxon>
        <taxon>Fungi</taxon>
        <taxon>Dikarya</taxon>
        <taxon>Ascomycota</taxon>
        <taxon>Pezizomycotina</taxon>
        <taxon>Dothideomycetes</taxon>
        <taxon>Pleosporomycetidae</taxon>
        <taxon>Pleosporales</taxon>
        <taxon>Pleosporineae</taxon>
        <taxon>Pleosporaceae</taxon>
        <taxon>Pyrenophora</taxon>
    </lineage>
</organism>
<accession>B2VTU4</accession>
<evidence type="ECO:0000256" key="1">
    <source>
        <dbReference type="SAM" id="MobiDB-lite"/>
    </source>
</evidence>
<dbReference type="SUPFAM" id="SSF54695">
    <property type="entry name" value="POZ domain"/>
    <property type="match status" value="1"/>
</dbReference>
<evidence type="ECO:0000313" key="2">
    <source>
        <dbReference type="EMBL" id="EDU41427.1"/>
    </source>
</evidence>
<proteinExistence type="predicted"/>
<dbReference type="CDD" id="cd18186">
    <property type="entry name" value="BTB_POZ_ZBTB_KLHL-like"/>
    <property type="match status" value="1"/>
</dbReference>
<evidence type="ECO:0000313" key="3">
    <source>
        <dbReference type="Proteomes" id="UP000001471"/>
    </source>
</evidence>
<dbReference type="Proteomes" id="UP000001471">
    <property type="component" value="Unassembled WGS sequence"/>
</dbReference>
<dbReference type="AlphaFoldDB" id="B2VTU4"/>
<gene>
    <name evidence="2" type="ORF">PTRG_01989</name>
</gene>
<reference evidence="3" key="1">
    <citation type="journal article" date="2013" name="G3 (Bethesda)">
        <title>Comparative genomics of a plant-pathogenic fungus, Pyrenophora tritici-repentis, reveals transduplication and the impact of repeat elements on pathogenicity and population divergence.</title>
        <authorList>
            <person name="Manning V.A."/>
            <person name="Pandelova I."/>
            <person name="Dhillon B."/>
            <person name="Wilhelm L.J."/>
            <person name="Goodwin S.B."/>
            <person name="Berlin A.M."/>
            <person name="Figueroa M."/>
            <person name="Freitag M."/>
            <person name="Hane J.K."/>
            <person name="Henrissat B."/>
            <person name="Holman W.H."/>
            <person name="Kodira C.D."/>
            <person name="Martin J."/>
            <person name="Oliver R.P."/>
            <person name="Robbertse B."/>
            <person name="Schackwitz W."/>
            <person name="Schwartz D.C."/>
            <person name="Spatafora J.W."/>
            <person name="Turgeon B.G."/>
            <person name="Yandava C."/>
            <person name="Young S."/>
            <person name="Zhou S."/>
            <person name="Zeng Q."/>
            <person name="Grigoriev I.V."/>
            <person name="Ma L.-J."/>
            <person name="Ciuffetti L.M."/>
        </authorList>
    </citation>
    <scope>NUCLEOTIDE SEQUENCE [LARGE SCALE GENOMIC DNA]</scope>
    <source>
        <strain evidence="3">Pt-1C-BFP</strain>
    </source>
</reference>
<name>B2VTU4_PYRTR</name>
<sequence length="287" mass="32518">MAMPGEERTGPNDAVIRTRLQPFSNAMWYRNPHPSNLVIRYGTYGEMEFRGHQLILCSASKRFMNASQDWKEYREQTIVLSSDSPDSLGVLFEHAYTQQYKKQQKEEAFRAAAGSLEAYAFRNLEDVVDDFTLMHRHIGETGEFVAPVFYRWMDKEIYYYADDYFPALYEACPPSAVDEKAEGAAGSPSSVRNPVQISSSPDVEEEEEEEKKKKVGILDPSHPVDRTKSLLIQAAVRVWAGDESPLERQDLITIAGEILEVDRDLSVAALQSLSLLPVREDEIEVEG</sequence>
<dbReference type="InterPro" id="IPR011333">
    <property type="entry name" value="SKP1/BTB/POZ_sf"/>
</dbReference>
<feature type="compositionally biased region" description="Polar residues" evidence="1">
    <location>
        <begin position="187"/>
        <end position="201"/>
    </location>
</feature>
<feature type="region of interest" description="Disordered" evidence="1">
    <location>
        <begin position="179"/>
        <end position="220"/>
    </location>
</feature>
<protein>
    <submittedName>
        <fullName evidence="2">Uncharacterized protein</fullName>
    </submittedName>
</protein>
<dbReference type="EMBL" id="DS231615">
    <property type="protein sequence ID" value="EDU41427.1"/>
    <property type="molecule type" value="Genomic_DNA"/>
</dbReference>
<dbReference type="Gene3D" id="3.30.710.10">
    <property type="entry name" value="Potassium Channel Kv1.1, Chain A"/>
    <property type="match status" value="1"/>
</dbReference>
<dbReference type="InParanoid" id="B2VTU4"/>